<evidence type="ECO:0000313" key="2">
    <source>
        <dbReference type="Proteomes" id="UP000076947"/>
    </source>
</evidence>
<dbReference type="EMBL" id="LSTQ01000023">
    <property type="protein sequence ID" value="OAH26531.1"/>
    <property type="molecule type" value="Genomic_DNA"/>
</dbReference>
<comment type="caution">
    <text evidence="1">The sequence shown here is derived from an EMBL/GenBank/DDBJ whole genome shotgun (WGS) entry which is preliminary data.</text>
</comment>
<sequence length="315" mass="35235">MSRDLEVAPSCANLKQGDVIDLPELLRPGEAYGTFDTIATPQGVAIISQTCDVVQDTKDYCAVAPIVHGATEGDKKNAAKGRRPLHLFLDSDDGTGRIADLEKIISIPKTWLEGYPIIARISGGPSSKRARELSAKIMRAFGRFAFPDEVVPGFKKFRDRVQSKSGSAGNFGRVLDLITDLRVVADQWEKPGRNLTLYFLVEQQFLASAEDLDPSWRWNTEHVRGAKPADQDEALSLDRVCFLILENLQSRPEVLAELWRRFEEAVKVTLLNTHDDEEVYLFEAEVLSEVDMTYEIYKTTESFDLEALSHSQVGD</sequence>
<keyword evidence="2" id="KW-1185">Reference proteome</keyword>
<proteinExistence type="predicted"/>
<accession>A0A177IE27</accession>
<gene>
    <name evidence="1" type="ORF">AYJ05_03530</name>
</gene>
<evidence type="ECO:0000313" key="1">
    <source>
        <dbReference type="EMBL" id="OAH26531.1"/>
    </source>
</evidence>
<organism evidence="1 2">
    <name type="scientific">Corynebacterium stationis</name>
    <dbReference type="NCBI Taxonomy" id="1705"/>
    <lineage>
        <taxon>Bacteria</taxon>
        <taxon>Bacillati</taxon>
        <taxon>Actinomycetota</taxon>
        <taxon>Actinomycetes</taxon>
        <taxon>Mycobacteriales</taxon>
        <taxon>Corynebacteriaceae</taxon>
        <taxon>Corynebacterium</taxon>
    </lineage>
</organism>
<name>A0A177IE27_9CORY</name>
<dbReference type="RefSeq" id="WP_066840016.1">
    <property type="nucleotide sequence ID" value="NZ_LSTQ01000023.1"/>
</dbReference>
<reference evidence="2" key="1">
    <citation type="submission" date="2016-02" db="EMBL/GenBank/DDBJ databases">
        <authorList>
            <person name="Kaur G."/>
            <person name="Nair G.R."/>
            <person name="Mayilraj S."/>
        </authorList>
    </citation>
    <scope>NUCLEOTIDE SEQUENCE [LARGE SCALE GENOMIC DNA]</scope>
    <source>
        <strain evidence="2">GA-15</strain>
    </source>
</reference>
<protein>
    <submittedName>
        <fullName evidence="1">Uncharacterized protein</fullName>
    </submittedName>
</protein>
<dbReference type="OrthoDB" id="4544649at2"/>
<dbReference type="Proteomes" id="UP000076947">
    <property type="component" value="Unassembled WGS sequence"/>
</dbReference>
<dbReference type="AlphaFoldDB" id="A0A177IE27"/>